<evidence type="ECO:0000256" key="6">
    <source>
        <dbReference type="ARBA" id="ARBA00023077"/>
    </source>
</evidence>
<dbReference type="PANTHER" id="PTHR30069">
    <property type="entry name" value="TONB-DEPENDENT OUTER MEMBRANE RECEPTOR"/>
    <property type="match status" value="1"/>
</dbReference>
<evidence type="ECO:0000259" key="13">
    <source>
        <dbReference type="Pfam" id="PF00593"/>
    </source>
</evidence>
<dbReference type="Proteomes" id="UP000473278">
    <property type="component" value="Unassembled WGS sequence"/>
</dbReference>
<gene>
    <name evidence="15" type="ORF">G3570_01305</name>
</gene>
<dbReference type="EMBL" id="JAALLT010000001">
    <property type="protein sequence ID" value="NGP75254.1"/>
    <property type="molecule type" value="Genomic_DNA"/>
</dbReference>
<dbReference type="Pfam" id="PF00593">
    <property type="entry name" value="TonB_dep_Rec_b-barrel"/>
    <property type="match status" value="1"/>
</dbReference>
<dbReference type="GO" id="GO:0015344">
    <property type="term" value="F:siderophore uptake transmembrane transporter activity"/>
    <property type="evidence" value="ECO:0007669"/>
    <property type="project" value="TreeGrafter"/>
</dbReference>
<evidence type="ECO:0000259" key="14">
    <source>
        <dbReference type="Pfam" id="PF07715"/>
    </source>
</evidence>
<feature type="domain" description="TonB-dependent receptor plug" evidence="14">
    <location>
        <begin position="117"/>
        <end position="224"/>
    </location>
</feature>
<comment type="caution">
    <text evidence="15">The sequence shown here is derived from an EMBL/GenBank/DDBJ whole genome shotgun (WGS) entry which is preliminary data.</text>
</comment>
<dbReference type="Gene3D" id="2.40.170.20">
    <property type="entry name" value="TonB-dependent receptor, beta-barrel domain"/>
    <property type="match status" value="1"/>
</dbReference>
<evidence type="ECO:0000256" key="10">
    <source>
        <dbReference type="PROSITE-ProRule" id="PRU01360"/>
    </source>
</evidence>
<evidence type="ECO:0000256" key="7">
    <source>
        <dbReference type="ARBA" id="ARBA00023136"/>
    </source>
</evidence>
<evidence type="ECO:0000256" key="12">
    <source>
        <dbReference type="SAM" id="SignalP"/>
    </source>
</evidence>
<organism evidence="15 16">
    <name type="scientific">Halalkalibaculum roseum</name>
    <dbReference type="NCBI Taxonomy" id="2709311"/>
    <lineage>
        <taxon>Bacteria</taxon>
        <taxon>Pseudomonadati</taxon>
        <taxon>Balneolota</taxon>
        <taxon>Balneolia</taxon>
        <taxon>Balneolales</taxon>
        <taxon>Balneolaceae</taxon>
        <taxon>Halalkalibaculum</taxon>
    </lineage>
</organism>
<feature type="chain" id="PRO_5027029321" evidence="12">
    <location>
        <begin position="24"/>
        <end position="808"/>
    </location>
</feature>
<feature type="signal peptide" evidence="12">
    <location>
        <begin position="1"/>
        <end position="23"/>
    </location>
</feature>
<evidence type="ECO:0000313" key="15">
    <source>
        <dbReference type="EMBL" id="NGP75254.1"/>
    </source>
</evidence>
<evidence type="ECO:0000256" key="5">
    <source>
        <dbReference type="ARBA" id="ARBA00022729"/>
    </source>
</evidence>
<dbReference type="InterPro" id="IPR036942">
    <property type="entry name" value="Beta-barrel_TonB_sf"/>
</dbReference>
<dbReference type="InterPro" id="IPR012910">
    <property type="entry name" value="Plug_dom"/>
</dbReference>
<dbReference type="PROSITE" id="PS52016">
    <property type="entry name" value="TONB_DEPENDENT_REC_3"/>
    <property type="match status" value="1"/>
</dbReference>
<sequence>MKLNKFIVLTFIVVLAAFSQALSQTIKVIDETTLQPVDNVYIFNEKQNTTAVTNQNGEADISKFNESDYLIFQHPSFKRKALAYQTIREADFLVKLTERSVIMEEIYVSASKREQNQTEIPQKITQISEEQVRFSNPQTSADLLQASGKVFVQKSQMGGGSPMIRGFAANSVMIAVDGVRMNNAIFRSGNLQNVISLDPNAVQNTEVIFGPGSIIYGSDALGGVMNFQTTDPELSFAPDETNVRSGMLARYASANNERAIHGGANVGYEKWGSFTSITYTDFDDMRSGGNFYDDYPNFGKRTEYVIRENDVDQVVENSDVTLQRPSGYEQLNLMQKLRFKPSPTWDVNYGFHYATTNDIPRYDRLIERENGDTGQFENAEWYYGPQIWMMNALEVDYFSETSFYDKVSSVFSYQWFQESRNDRKFQEDELRNREENVNVVTTNIDFDKNWGESKQLYYGVEGIYNYVDSEAFSRNIETGSTFAEATRYPDGGSDYTQLAAYAKYRMDLSSNITAVSGLRYSHVFLKSKFNSTQFYDFPFEEIAINTGAVSGSIGFTWRPVQGLQFNLNGSTGFRAPNVDDAAKVFDSEPGTVVVPNENLESEYSYNLDFALIKTFSDIARLEVNTFYTWLEDAMVRRDFQFNGQEQILYDGELSDVEAVVNAGRAYVYGASASLGIEVGTHLAFDSNVTITEGKDLSSDEPLRHVAPLFGKAGFTYKAEKIRIEAYTEFNGEKDISDFSPSEQSKTHLYTEDGSPSWATLNIKSSYQLNETFQVNAGIENILDKHYRPYSSGISAAGRNVVIALRATL</sequence>
<evidence type="ECO:0000256" key="1">
    <source>
        <dbReference type="ARBA" id="ARBA00004571"/>
    </source>
</evidence>
<dbReference type="RefSeq" id="WP_165138400.1">
    <property type="nucleotide sequence ID" value="NZ_JAALLT010000001.1"/>
</dbReference>
<keyword evidence="5 12" id="KW-0732">Signal</keyword>
<reference evidence="15 16" key="1">
    <citation type="submission" date="2020-02" db="EMBL/GenBank/DDBJ databases">
        <title>Balneolaceae bacterium YR4-1, complete genome.</title>
        <authorList>
            <person name="Li Y."/>
            <person name="Wu S."/>
        </authorList>
    </citation>
    <scope>NUCLEOTIDE SEQUENCE [LARGE SCALE GENOMIC DNA]</scope>
    <source>
        <strain evidence="15 16">YR4-1</strain>
    </source>
</reference>
<keyword evidence="9 10" id="KW-0998">Cell outer membrane</keyword>
<dbReference type="InterPro" id="IPR039426">
    <property type="entry name" value="TonB-dep_rcpt-like"/>
</dbReference>
<dbReference type="InterPro" id="IPR037066">
    <property type="entry name" value="Plug_dom_sf"/>
</dbReference>
<dbReference type="Gene3D" id="2.170.130.10">
    <property type="entry name" value="TonB-dependent receptor, plug domain"/>
    <property type="match status" value="1"/>
</dbReference>
<dbReference type="Pfam" id="PF07715">
    <property type="entry name" value="Plug"/>
    <property type="match status" value="1"/>
</dbReference>
<evidence type="ECO:0000256" key="8">
    <source>
        <dbReference type="ARBA" id="ARBA00023170"/>
    </source>
</evidence>
<evidence type="ECO:0000256" key="9">
    <source>
        <dbReference type="ARBA" id="ARBA00023237"/>
    </source>
</evidence>
<keyword evidence="3 10" id="KW-1134">Transmembrane beta strand</keyword>
<evidence type="ECO:0000256" key="4">
    <source>
        <dbReference type="ARBA" id="ARBA00022692"/>
    </source>
</evidence>
<evidence type="ECO:0000256" key="11">
    <source>
        <dbReference type="RuleBase" id="RU003357"/>
    </source>
</evidence>
<name>A0A6M1SW83_9BACT</name>
<feature type="domain" description="TonB-dependent receptor-like beta-barrel" evidence="13">
    <location>
        <begin position="281"/>
        <end position="781"/>
    </location>
</feature>
<keyword evidence="2 10" id="KW-0813">Transport</keyword>
<keyword evidence="6 11" id="KW-0798">TonB box</keyword>
<proteinExistence type="inferred from homology"/>
<evidence type="ECO:0000256" key="3">
    <source>
        <dbReference type="ARBA" id="ARBA00022452"/>
    </source>
</evidence>
<comment type="similarity">
    <text evidence="10 11">Belongs to the TonB-dependent receptor family.</text>
</comment>
<dbReference type="GO" id="GO:0009279">
    <property type="term" value="C:cell outer membrane"/>
    <property type="evidence" value="ECO:0007669"/>
    <property type="project" value="UniProtKB-SubCell"/>
</dbReference>
<dbReference type="PANTHER" id="PTHR30069:SF29">
    <property type="entry name" value="HEMOGLOBIN AND HEMOGLOBIN-HAPTOGLOBIN-BINDING PROTEIN 1-RELATED"/>
    <property type="match status" value="1"/>
</dbReference>
<comment type="subcellular location">
    <subcellularLocation>
        <location evidence="1 10">Cell outer membrane</location>
        <topology evidence="1 10">Multi-pass membrane protein</topology>
    </subcellularLocation>
</comment>
<evidence type="ECO:0000256" key="2">
    <source>
        <dbReference type="ARBA" id="ARBA00022448"/>
    </source>
</evidence>
<dbReference type="GO" id="GO:0044718">
    <property type="term" value="P:siderophore transmembrane transport"/>
    <property type="evidence" value="ECO:0007669"/>
    <property type="project" value="TreeGrafter"/>
</dbReference>
<evidence type="ECO:0000313" key="16">
    <source>
        <dbReference type="Proteomes" id="UP000473278"/>
    </source>
</evidence>
<keyword evidence="7 10" id="KW-0472">Membrane</keyword>
<keyword evidence="8 15" id="KW-0675">Receptor</keyword>
<dbReference type="SUPFAM" id="SSF56935">
    <property type="entry name" value="Porins"/>
    <property type="match status" value="1"/>
</dbReference>
<keyword evidence="4 10" id="KW-0812">Transmembrane</keyword>
<keyword evidence="16" id="KW-1185">Reference proteome</keyword>
<dbReference type="InterPro" id="IPR000531">
    <property type="entry name" value="Beta-barrel_TonB"/>
</dbReference>
<dbReference type="AlphaFoldDB" id="A0A6M1SW83"/>
<accession>A0A6M1SW83</accession>
<protein>
    <submittedName>
        <fullName evidence="15">TonB-dependent receptor</fullName>
    </submittedName>
</protein>